<dbReference type="Gene3D" id="2.60.40.10">
    <property type="entry name" value="Immunoglobulins"/>
    <property type="match status" value="1"/>
</dbReference>
<proteinExistence type="predicted"/>
<sequence>MKRRNSMDDTIDFVGSIIDSNESLQLSDVSSLKDNPPLLGNEEVPLVTCTAAGSEPPAEVKGLTGCRVGLNMTVHLSADLQTPCLRSSAMLLICLALILSSVIEVPPVSSLKDNPPLLGNEEVPLVTCTAAGSKPPAEVKWLTGTLAGLNVTTTNVTHDNVAPIEVEIAKGKDPETLECSAKANPKADFTWSRLSTTVKD</sequence>
<organism evidence="2 3">
    <name type="scientific">Larimichthys crocea</name>
    <name type="common">Large yellow croaker</name>
    <name type="synonym">Pseudosciaena crocea</name>
    <dbReference type="NCBI Taxonomy" id="215358"/>
    <lineage>
        <taxon>Eukaryota</taxon>
        <taxon>Metazoa</taxon>
        <taxon>Chordata</taxon>
        <taxon>Craniata</taxon>
        <taxon>Vertebrata</taxon>
        <taxon>Euteleostomi</taxon>
        <taxon>Actinopterygii</taxon>
        <taxon>Neopterygii</taxon>
        <taxon>Teleostei</taxon>
        <taxon>Neoteleostei</taxon>
        <taxon>Acanthomorphata</taxon>
        <taxon>Eupercaria</taxon>
        <taxon>Sciaenidae</taxon>
        <taxon>Larimichthys</taxon>
    </lineage>
</organism>
<dbReference type="AlphaFoldDB" id="A0A6G0J6Q5"/>
<dbReference type="InterPro" id="IPR007110">
    <property type="entry name" value="Ig-like_dom"/>
</dbReference>
<gene>
    <name evidence="2" type="ORF">D5F01_LYC01614</name>
</gene>
<accession>A0A6G0J6Q5</accession>
<evidence type="ECO:0000259" key="1">
    <source>
        <dbReference type="PROSITE" id="PS50835"/>
    </source>
</evidence>
<feature type="domain" description="Ig-like" evidence="1">
    <location>
        <begin position="106"/>
        <end position="190"/>
    </location>
</feature>
<keyword evidence="3" id="KW-1185">Reference proteome</keyword>
<dbReference type="Proteomes" id="UP000424527">
    <property type="component" value="Unassembled WGS sequence"/>
</dbReference>
<evidence type="ECO:0000313" key="2">
    <source>
        <dbReference type="EMBL" id="KAE8299221.1"/>
    </source>
</evidence>
<comment type="caution">
    <text evidence="2">The sequence shown here is derived from an EMBL/GenBank/DDBJ whole genome shotgun (WGS) entry which is preliminary data.</text>
</comment>
<protein>
    <recommendedName>
        <fullName evidence="1">Ig-like domain-containing protein</fullName>
    </recommendedName>
</protein>
<dbReference type="PROSITE" id="PS50835">
    <property type="entry name" value="IG_LIKE"/>
    <property type="match status" value="1"/>
</dbReference>
<name>A0A6G0J6Q5_LARCR</name>
<dbReference type="InterPro" id="IPR013783">
    <property type="entry name" value="Ig-like_fold"/>
</dbReference>
<reference evidence="2 3" key="1">
    <citation type="submission" date="2019-07" db="EMBL/GenBank/DDBJ databases">
        <title>Chromosome genome assembly for large yellow croaker.</title>
        <authorList>
            <person name="Xiao S."/>
        </authorList>
    </citation>
    <scope>NUCLEOTIDE SEQUENCE [LARGE SCALE GENOMIC DNA]</scope>
    <source>
        <strain evidence="2">JMULYC20181020</strain>
        <tissue evidence="2">Muscle</tissue>
    </source>
</reference>
<dbReference type="EMBL" id="REGW02000002">
    <property type="protein sequence ID" value="KAE8299221.1"/>
    <property type="molecule type" value="Genomic_DNA"/>
</dbReference>
<evidence type="ECO:0000313" key="3">
    <source>
        <dbReference type="Proteomes" id="UP000424527"/>
    </source>
</evidence>